<evidence type="ECO:0000256" key="2">
    <source>
        <dbReference type="ARBA" id="ARBA00010725"/>
    </source>
</evidence>
<dbReference type="InterPro" id="IPR035979">
    <property type="entry name" value="RBD_domain_sf"/>
</dbReference>
<dbReference type="GO" id="GO:0005634">
    <property type="term" value="C:nucleus"/>
    <property type="evidence" value="ECO:0007669"/>
    <property type="project" value="UniProtKB-SubCell"/>
</dbReference>
<evidence type="ECO:0000259" key="10">
    <source>
        <dbReference type="PROSITE" id="PS50102"/>
    </source>
</evidence>
<dbReference type="CDD" id="cd12240">
    <property type="entry name" value="RRM_NCBP2"/>
    <property type="match status" value="1"/>
</dbReference>
<dbReference type="SMART" id="SM00360">
    <property type="entry name" value="RRM"/>
    <property type="match status" value="1"/>
</dbReference>
<comment type="subcellular location">
    <subcellularLocation>
        <location evidence="1 8">Nucleus</location>
    </subcellularLocation>
</comment>
<evidence type="ECO:0000256" key="5">
    <source>
        <dbReference type="ARBA" id="ARBA00023187"/>
    </source>
</evidence>
<organism evidence="11 12">
    <name type="scientific">Acrasis kona</name>
    <dbReference type="NCBI Taxonomy" id="1008807"/>
    <lineage>
        <taxon>Eukaryota</taxon>
        <taxon>Discoba</taxon>
        <taxon>Heterolobosea</taxon>
        <taxon>Tetramitia</taxon>
        <taxon>Eutetramitia</taxon>
        <taxon>Acrasidae</taxon>
        <taxon>Acrasis</taxon>
    </lineage>
</organism>
<evidence type="ECO:0000256" key="3">
    <source>
        <dbReference type="ARBA" id="ARBA00022664"/>
    </source>
</evidence>
<dbReference type="GO" id="GO:0045292">
    <property type="term" value="P:mRNA cis splicing, via spliceosome"/>
    <property type="evidence" value="ECO:0007669"/>
    <property type="project" value="InterPro"/>
</dbReference>
<keyword evidence="4 7" id="KW-0694">RNA-binding</keyword>
<dbReference type="InterPro" id="IPR012677">
    <property type="entry name" value="Nucleotide-bd_a/b_plait_sf"/>
</dbReference>
<dbReference type="GO" id="GO:0000339">
    <property type="term" value="F:RNA cap binding"/>
    <property type="evidence" value="ECO:0007669"/>
    <property type="project" value="InterPro"/>
</dbReference>
<keyword evidence="12" id="KW-1185">Reference proteome</keyword>
<dbReference type="EMBL" id="JAOPGA020000749">
    <property type="protein sequence ID" value="KAL0481301.1"/>
    <property type="molecule type" value="Genomic_DNA"/>
</dbReference>
<dbReference type="PANTHER" id="PTHR18847:SF0">
    <property type="entry name" value="NUCLEAR CAP-BINDING PROTEIN SUBUNIT 2"/>
    <property type="match status" value="1"/>
</dbReference>
<dbReference type="Proteomes" id="UP001431209">
    <property type="component" value="Unassembled WGS sequence"/>
</dbReference>
<dbReference type="InterPro" id="IPR027157">
    <property type="entry name" value="NCBP2"/>
</dbReference>
<dbReference type="AlphaFoldDB" id="A0AAW2YV41"/>
<feature type="compositionally biased region" description="Basic and acidic residues" evidence="9">
    <location>
        <begin position="160"/>
        <end position="186"/>
    </location>
</feature>
<sequence length="237" mass="27718">MAHLYDERSAQSNSAYFDIKLRGNDQKSALKTSLETSTTLYVGNLPTTVKEEQLHALFSSVGAIERIVLGVDRDTKEPCGFCFVEYITRQDAEDCIKYIHGTQMKHDTKPIYIDWDLGYTEGREFRVKKGPRRSGGGYQKTNIQYNLEFDENQKKYKVEVKESERRNNYRGNERYGNRRDRDRDAYHNSPRSNLGKRRRSRTPLDEIDYGRGRSRSRSPVVESDRKRPKVDEEVTKE</sequence>
<dbReference type="Gene3D" id="3.30.70.330">
    <property type="match status" value="1"/>
</dbReference>
<dbReference type="SUPFAM" id="SSF54928">
    <property type="entry name" value="RNA-binding domain, RBD"/>
    <property type="match status" value="1"/>
</dbReference>
<evidence type="ECO:0000256" key="6">
    <source>
        <dbReference type="ARBA" id="ARBA00023242"/>
    </source>
</evidence>
<dbReference type="GO" id="GO:0005846">
    <property type="term" value="C:nuclear cap binding complex"/>
    <property type="evidence" value="ECO:0007669"/>
    <property type="project" value="InterPro"/>
</dbReference>
<comment type="similarity">
    <text evidence="2 8">Belongs to the RRM NCBP2 family.</text>
</comment>
<reference evidence="11 12" key="1">
    <citation type="submission" date="2024-03" db="EMBL/GenBank/DDBJ databases">
        <title>The Acrasis kona genome and developmental transcriptomes reveal deep origins of eukaryotic multicellular pathways.</title>
        <authorList>
            <person name="Sheikh S."/>
            <person name="Fu C.-J."/>
            <person name="Brown M.W."/>
            <person name="Baldauf S.L."/>
        </authorList>
    </citation>
    <scope>NUCLEOTIDE SEQUENCE [LARGE SCALE GENOMIC DNA]</scope>
    <source>
        <strain evidence="11 12">ATCC MYA-3509</strain>
    </source>
</reference>
<feature type="region of interest" description="Disordered" evidence="9">
    <location>
        <begin position="160"/>
        <end position="237"/>
    </location>
</feature>
<feature type="compositionally biased region" description="Basic and acidic residues" evidence="9">
    <location>
        <begin position="202"/>
        <end position="211"/>
    </location>
</feature>
<evidence type="ECO:0000313" key="12">
    <source>
        <dbReference type="Proteomes" id="UP001431209"/>
    </source>
</evidence>
<evidence type="ECO:0000256" key="1">
    <source>
        <dbReference type="ARBA" id="ARBA00004123"/>
    </source>
</evidence>
<comment type="caution">
    <text evidence="11">The sequence shown here is derived from an EMBL/GenBank/DDBJ whole genome shotgun (WGS) entry which is preliminary data.</text>
</comment>
<evidence type="ECO:0000256" key="7">
    <source>
        <dbReference type="PROSITE-ProRule" id="PRU00176"/>
    </source>
</evidence>
<dbReference type="PROSITE" id="PS50102">
    <property type="entry name" value="RRM"/>
    <property type="match status" value="1"/>
</dbReference>
<feature type="compositionally biased region" description="Basic and acidic residues" evidence="9">
    <location>
        <begin position="222"/>
        <end position="237"/>
    </location>
</feature>
<dbReference type="PANTHER" id="PTHR18847">
    <property type="entry name" value="20 KD NUCLEAR CAP BINDING PROTEIN"/>
    <property type="match status" value="1"/>
</dbReference>
<protein>
    <recommendedName>
        <fullName evidence="8">Nuclear cap-binding protein subunit 2</fullName>
    </recommendedName>
    <alternativeName>
        <fullName evidence="8">20 kDa nuclear cap-binding protein</fullName>
    </alternativeName>
</protein>
<keyword evidence="3 8" id="KW-0507">mRNA processing</keyword>
<name>A0AAW2YV41_9EUKA</name>
<evidence type="ECO:0000313" key="11">
    <source>
        <dbReference type="EMBL" id="KAL0481301.1"/>
    </source>
</evidence>
<feature type="domain" description="RRM" evidence="10">
    <location>
        <begin position="38"/>
        <end position="132"/>
    </location>
</feature>
<keyword evidence="6 8" id="KW-0539">Nucleus</keyword>
<dbReference type="InterPro" id="IPR034148">
    <property type="entry name" value="NCBP2_RRM"/>
</dbReference>
<proteinExistence type="inferred from homology"/>
<accession>A0AAW2YV41</accession>
<keyword evidence="5 8" id="KW-0508">mRNA splicing</keyword>
<evidence type="ECO:0000256" key="4">
    <source>
        <dbReference type="ARBA" id="ARBA00022884"/>
    </source>
</evidence>
<evidence type="ECO:0000256" key="8">
    <source>
        <dbReference type="RuleBase" id="RU364036"/>
    </source>
</evidence>
<dbReference type="InterPro" id="IPR000504">
    <property type="entry name" value="RRM_dom"/>
</dbReference>
<dbReference type="Pfam" id="PF00076">
    <property type="entry name" value="RRM_1"/>
    <property type="match status" value="1"/>
</dbReference>
<gene>
    <name evidence="11" type="ORF">AKO1_012762</name>
</gene>
<evidence type="ECO:0000256" key="9">
    <source>
        <dbReference type="SAM" id="MobiDB-lite"/>
    </source>
</evidence>